<evidence type="ECO:0000256" key="1">
    <source>
        <dbReference type="SAM" id="Phobius"/>
    </source>
</evidence>
<keyword evidence="1" id="KW-0472">Membrane</keyword>
<protein>
    <submittedName>
        <fullName evidence="2">Uncharacterized protein</fullName>
    </submittedName>
</protein>
<dbReference type="Proteomes" id="UP000243002">
    <property type="component" value="Unassembled WGS sequence"/>
</dbReference>
<gene>
    <name evidence="2" type="ORF">C7K55_00790</name>
</gene>
<keyword evidence="3" id="KW-1185">Reference proteome</keyword>
<dbReference type="Gene3D" id="3.40.50.1820">
    <property type="entry name" value="alpha/beta hydrolase"/>
    <property type="match status" value="1"/>
</dbReference>
<keyword evidence="1" id="KW-1133">Transmembrane helix</keyword>
<organism evidence="2 3">
    <name type="scientific">Cyanobium usitatum str. Tous</name>
    <dbReference type="NCBI Taxonomy" id="2116684"/>
    <lineage>
        <taxon>Bacteria</taxon>
        <taxon>Bacillati</taxon>
        <taxon>Cyanobacteriota</taxon>
        <taxon>Cyanophyceae</taxon>
        <taxon>Synechococcales</taxon>
        <taxon>Prochlorococcaceae</taxon>
        <taxon>Cyanobium</taxon>
    </lineage>
</organism>
<feature type="transmembrane region" description="Helical" evidence="1">
    <location>
        <begin position="32"/>
        <end position="55"/>
    </location>
</feature>
<name>A0A2P7N1E8_9CYAN</name>
<dbReference type="InterPro" id="IPR029058">
    <property type="entry name" value="AB_hydrolase_fold"/>
</dbReference>
<reference evidence="2 3" key="1">
    <citation type="journal article" date="2018" name="Environ. Microbiol.">
        <title>Ecological and genomic features of two widespread freshwater picocyanobacteria.</title>
        <authorList>
            <person name="Cabello-Yeves P.J."/>
            <person name="Picazo A."/>
            <person name="Camacho A."/>
            <person name="Callieri C."/>
            <person name="Rosselli R."/>
            <person name="Roda-Garcia J.J."/>
            <person name="Coutinho F.H."/>
            <person name="Rodriguez-Valera F."/>
        </authorList>
    </citation>
    <scope>NUCLEOTIDE SEQUENCE [LARGE SCALE GENOMIC DNA]</scope>
    <source>
        <strain evidence="2 3">Tous</strain>
    </source>
</reference>
<sequence length="286" mass="31135">MLAAVLSFAGWYVGQAGVLRIARMSGRVALCGLYPVLFTAGSLIATAAVTAVLLWPLQLLGIGGWLLGAIGALLVLGQLMLAWRLANQVGVVWLFRSIRFTHRLGQARDGDLRGRVAELAERILSLEQQDPADQVWLTGHSSGSFVMTMLAAELRRQGADQQLAGRLRLLSLGQNLANLAVHGKARGFHADLALLAQEPRLPWLDITSRDDYLCFAAVDPYQSCGVHRPGAGSYPELRLIPLAQRQGLTSLGELLSHQFDLHFEYLRTAPPERSGGFDLIEELLAP</sequence>
<feature type="transmembrane region" description="Helical" evidence="1">
    <location>
        <begin position="62"/>
        <end position="83"/>
    </location>
</feature>
<proteinExistence type="predicted"/>
<dbReference type="EMBL" id="PXXO01000001">
    <property type="protein sequence ID" value="PSJ07313.1"/>
    <property type="molecule type" value="Genomic_DNA"/>
</dbReference>
<keyword evidence="1" id="KW-0812">Transmembrane</keyword>
<evidence type="ECO:0000313" key="3">
    <source>
        <dbReference type="Proteomes" id="UP000243002"/>
    </source>
</evidence>
<accession>A0A2P7N1E8</accession>
<evidence type="ECO:0000313" key="2">
    <source>
        <dbReference type="EMBL" id="PSJ07313.1"/>
    </source>
</evidence>
<comment type="caution">
    <text evidence="2">The sequence shown here is derived from an EMBL/GenBank/DDBJ whole genome shotgun (WGS) entry which is preliminary data.</text>
</comment>
<dbReference type="AlphaFoldDB" id="A0A2P7N1E8"/>
<dbReference type="SUPFAM" id="SSF53474">
    <property type="entry name" value="alpha/beta-Hydrolases"/>
    <property type="match status" value="1"/>
</dbReference>